<dbReference type="InterPro" id="IPR032098">
    <property type="entry name" value="Acyltransf_C"/>
</dbReference>
<dbReference type="Proteomes" id="UP000593567">
    <property type="component" value="Unassembled WGS sequence"/>
</dbReference>
<dbReference type="Pfam" id="PF16076">
    <property type="entry name" value="Acyltransf_C"/>
    <property type="match status" value="1"/>
</dbReference>
<reference evidence="6" key="1">
    <citation type="submission" date="2020-06" db="EMBL/GenBank/DDBJ databases">
        <title>Draft genome of Bugula neritina, a colonial animal packing powerful symbionts and potential medicines.</title>
        <authorList>
            <person name="Rayko M."/>
        </authorList>
    </citation>
    <scope>NUCLEOTIDE SEQUENCE [LARGE SCALE GENOMIC DNA]</scope>
    <source>
        <strain evidence="6">Kwan_BN1</strain>
    </source>
</reference>
<accession>A0A7J7IUY4</accession>
<keyword evidence="2" id="KW-0808">Transferase</keyword>
<proteinExistence type="inferred from homology"/>
<evidence type="ECO:0000313" key="7">
    <source>
        <dbReference type="Proteomes" id="UP000593567"/>
    </source>
</evidence>
<dbReference type="SMART" id="SM00563">
    <property type="entry name" value="PlsC"/>
    <property type="match status" value="1"/>
</dbReference>
<keyword evidence="3" id="KW-0012">Acyltransferase</keyword>
<dbReference type="PANTHER" id="PTHR10983">
    <property type="entry name" value="1-ACYLGLYCEROL-3-PHOSPHATE ACYLTRANSFERASE-RELATED"/>
    <property type="match status" value="1"/>
</dbReference>
<dbReference type="GO" id="GO:0005783">
    <property type="term" value="C:endoplasmic reticulum"/>
    <property type="evidence" value="ECO:0007669"/>
    <property type="project" value="TreeGrafter"/>
</dbReference>
<feature type="transmembrane region" description="Helical" evidence="4">
    <location>
        <begin position="9"/>
        <end position="28"/>
    </location>
</feature>
<keyword evidence="4" id="KW-0812">Transmembrane</keyword>
<dbReference type="SUPFAM" id="SSF69593">
    <property type="entry name" value="Glycerol-3-phosphate (1)-acyltransferase"/>
    <property type="match status" value="1"/>
</dbReference>
<sequence>MLRTAVGGLFYWSFLALSATLGICFMTVPQLPLLLISPRLFRNTVDAFVSYYLMFVVATMELLYGIKFVISGDKIESIPGADNLIVMNHRTRLDWMFFWCCLYRHSFKSIYNLKISLKSTLRHLLGLGWATQFSAFIFMERSFDKDKHILRNMLHYYRRVRKDINLLFFVEGTDKTQTTTQRSHAFADKNNLPRYDYVLHPRVTGFSHTMQLMSQGNLDSLYDVTVAYKHTIPQSELAILKGQFPQEVHFHVKRHKKEQLPVEDEALQDYCKELWKEKEEQLREFYTGDKRTLYSWGDQHSVECSQLRRFWLVLCIIFWISATVLSVYLILTNSLVFYYVLASCLGMAIVSRYGLDTILAKL</sequence>
<feature type="transmembrane region" description="Helical" evidence="4">
    <location>
        <begin position="336"/>
        <end position="355"/>
    </location>
</feature>
<organism evidence="6 7">
    <name type="scientific">Bugula neritina</name>
    <name type="common">Brown bryozoan</name>
    <name type="synonym">Sertularia neritina</name>
    <dbReference type="NCBI Taxonomy" id="10212"/>
    <lineage>
        <taxon>Eukaryota</taxon>
        <taxon>Metazoa</taxon>
        <taxon>Spiralia</taxon>
        <taxon>Lophotrochozoa</taxon>
        <taxon>Bryozoa</taxon>
        <taxon>Gymnolaemata</taxon>
        <taxon>Cheilostomatida</taxon>
        <taxon>Flustrina</taxon>
        <taxon>Buguloidea</taxon>
        <taxon>Bugulidae</taxon>
        <taxon>Bugula</taxon>
    </lineage>
</organism>
<evidence type="ECO:0000259" key="5">
    <source>
        <dbReference type="SMART" id="SM00563"/>
    </source>
</evidence>
<keyword evidence="4" id="KW-0472">Membrane</keyword>
<gene>
    <name evidence="6" type="ORF">EB796_024314</name>
</gene>
<dbReference type="EMBL" id="VXIV02003405">
    <property type="protein sequence ID" value="KAF6017377.1"/>
    <property type="molecule type" value="Genomic_DNA"/>
</dbReference>
<feature type="transmembrane region" description="Helical" evidence="4">
    <location>
        <begin position="48"/>
        <end position="66"/>
    </location>
</feature>
<dbReference type="CDD" id="cd07990">
    <property type="entry name" value="LPLAT_LCLAT1-like"/>
    <property type="match status" value="1"/>
</dbReference>
<dbReference type="Pfam" id="PF01553">
    <property type="entry name" value="Acyltransferase"/>
    <property type="match status" value="1"/>
</dbReference>
<dbReference type="InterPro" id="IPR002123">
    <property type="entry name" value="Plipid/glycerol_acylTrfase"/>
</dbReference>
<dbReference type="GO" id="GO:0016746">
    <property type="term" value="F:acyltransferase activity"/>
    <property type="evidence" value="ECO:0007669"/>
    <property type="project" value="UniProtKB-KW"/>
</dbReference>
<evidence type="ECO:0000256" key="2">
    <source>
        <dbReference type="ARBA" id="ARBA00022679"/>
    </source>
</evidence>
<comment type="similarity">
    <text evidence="1">Belongs to the 1-acyl-sn-glycerol-3-phosphate acyltransferase family.</text>
</comment>
<dbReference type="OrthoDB" id="186786at2759"/>
<dbReference type="PANTHER" id="PTHR10983:SF16">
    <property type="entry name" value="LYSOCARDIOLIPIN ACYLTRANSFERASE 1"/>
    <property type="match status" value="1"/>
</dbReference>
<feature type="domain" description="Phospholipid/glycerol acyltransferase" evidence="5">
    <location>
        <begin position="83"/>
        <end position="207"/>
    </location>
</feature>
<keyword evidence="4" id="KW-1133">Transmembrane helix</keyword>
<keyword evidence="7" id="KW-1185">Reference proteome</keyword>
<comment type="caution">
    <text evidence="6">The sequence shown here is derived from an EMBL/GenBank/DDBJ whole genome shotgun (WGS) entry which is preliminary data.</text>
</comment>
<dbReference type="AlphaFoldDB" id="A0A7J7IUY4"/>
<evidence type="ECO:0000256" key="3">
    <source>
        <dbReference type="ARBA" id="ARBA00023315"/>
    </source>
</evidence>
<evidence type="ECO:0000313" key="6">
    <source>
        <dbReference type="EMBL" id="KAF6017377.1"/>
    </source>
</evidence>
<protein>
    <submittedName>
        <fullName evidence="6">LCLAT1</fullName>
    </submittedName>
</protein>
<evidence type="ECO:0000256" key="1">
    <source>
        <dbReference type="ARBA" id="ARBA00008655"/>
    </source>
</evidence>
<name>A0A7J7IUY4_BUGNE</name>
<dbReference type="GO" id="GO:0036149">
    <property type="term" value="P:phosphatidylinositol acyl-chain remodeling"/>
    <property type="evidence" value="ECO:0007669"/>
    <property type="project" value="TreeGrafter"/>
</dbReference>
<evidence type="ECO:0000256" key="4">
    <source>
        <dbReference type="SAM" id="Phobius"/>
    </source>
</evidence>
<feature type="transmembrane region" description="Helical" evidence="4">
    <location>
        <begin position="310"/>
        <end position="330"/>
    </location>
</feature>